<evidence type="ECO:0000313" key="1">
    <source>
        <dbReference type="EMBL" id="OLP93117.1"/>
    </source>
</evidence>
<organism evidence="1 2">
    <name type="scientific">Symbiodinium microadriaticum</name>
    <name type="common">Dinoflagellate</name>
    <name type="synonym">Zooxanthella microadriatica</name>
    <dbReference type="NCBI Taxonomy" id="2951"/>
    <lineage>
        <taxon>Eukaryota</taxon>
        <taxon>Sar</taxon>
        <taxon>Alveolata</taxon>
        <taxon>Dinophyceae</taxon>
        <taxon>Suessiales</taxon>
        <taxon>Symbiodiniaceae</taxon>
        <taxon>Symbiodinium</taxon>
    </lineage>
</organism>
<evidence type="ECO:0000313" key="2">
    <source>
        <dbReference type="Proteomes" id="UP000186817"/>
    </source>
</evidence>
<accession>A0A1Q9DD91</accession>
<sequence>MEPAAACSKGTHSHELQEGASGILWLLRSGGVAKAYVGKGVQRAMAAAGGSGLEDCSTASQRSRGLLSGRLGGRTHQIQVHCWVATSALATSMGACPCFCPCLCRHGHVESAAHCMGCDSARCSRAGGSPRATATASSISHALQQRARSSMVPWRQCAALHQGLDAAKLCADVAQPVVFAGRHALQSLRLAYTVPRSALQGNGVQRKGVDAALGASATNAALNAALTAMDIGLEITRAWNELDRFITTVVQSDRENVIERAKDLADRLPRSDENGINGVDNCPNNWSIESSWVTITCVSDENENAEPIAFIAFLSPKPKAECADSCCLNDIVEWGMFATTTGRNLVEWRLMGHTMAPLSQRIGGGLEHDCSTWDQENAANAWNDPTKVEGTNERTPANVVAIAQTANALEPGAEILVRKNAKGTVK</sequence>
<reference evidence="1 2" key="1">
    <citation type="submission" date="2016-02" db="EMBL/GenBank/DDBJ databases">
        <title>Genome analysis of coral dinoflagellate symbionts highlights evolutionary adaptations to a symbiotic lifestyle.</title>
        <authorList>
            <person name="Aranda M."/>
            <person name="Li Y."/>
            <person name="Liew Y.J."/>
            <person name="Baumgarten S."/>
            <person name="Simakov O."/>
            <person name="Wilson M."/>
            <person name="Piel J."/>
            <person name="Ashoor H."/>
            <person name="Bougouffa S."/>
            <person name="Bajic V.B."/>
            <person name="Ryu T."/>
            <person name="Ravasi T."/>
            <person name="Bayer T."/>
            <person name="Micklem G."/>
            <person name="Kim H."/>
            <person name="Bhak J."/>
            <person name="Lajeunesse T.C."/>
            <person name="Voolstra C.R."/>
        </authorList>
    </citation>
    <scope>NUCLEOTIDE SEQUENCE [LARGE SCALE GENOMIC DNA]</scope>
    <source>
        <strain evidence="1 2">CCMP2467</strain>
    </source>
</reference>
<dbReference type="AlphaFoldDB" id="A0A1Q9DD91"/>
<protein>
    <submittedName>
        <fullName evidence="1">Uncharacterized protein</fullName>
    </submittedName>
</protein>
<name>A0A1Q9DD91_SYMMI</name>
<dbReference type="OrthoDB" id="419625at2759"/>
<dbReference type="EMBL" id="LSRX01000594">
    <property type="protein sequence ID" value="OLP93117.1"/>
    <property type="molecule type" value="Genomic_DNA"/>
</dbReference>
<proteinExistence type="predicted"/>
<gene>
    <name evidence="1" type="ORF">AK812_SmicGene25014</name>
</gene>
<dbReference type="Proteomes" id="UP000186817">
    <property type="component" value="Unassembled WGS sequence"/>
</dbReference>
<comment type="caution">
    <text evidence="1">The sequence shown here is derived from an EMBL/GenBank/DDBJ whole genome shotgun (WGS) entry which is preliminary data.</text>
</comment>
<keyword evidence="2" id="KW-1185">Reference proteome</keyword>